<comment type="subcellular location">
    <subcellularLocation>
        <location evidence="1">Periplasm</location>
    </subcellularLocation>
</comment>
<dbReference type="Pfam" id="PF22384">
    <property type="entry name" value="PBP2_Ca3427_like"/>
    <property type="match status" value="1"/>
</dbReference>
<dbReference type="GO" id="GO:0042597">
    <property type="term" value="C:periplasmic space"/>
    <property type="evidence" value="ECO:0007669"/>
    <property type="project" value="UniProtKB-SubCell"/>
</dbReference>
<gene>
    <name evidence="5" type="ORF">SAMN04488057_108149</name>
</gene>
<dbReference type="AlphaFoldDB" id="A0A1M7PF05"/>
<evidence type="ECO:0000313" key="5">
    <source>
        <dbReference type="EMBL" id="SHN15621.1"/>
    </source>
</evidence>
<feature type="domain" description="Ca3427-like PBP 2" evidence="4">
    <location>
        <begin position="129"/>
        <end position="215"/>
    </location>
</feature>
<keyword evidence="6" id="KW-1185">Reference proteome</keyword>
<keyword evidence="3" id="KW-0732">Signal</keyword>
<dbReference type="PANTHER" id="PTHR30024:SF47">
    <property type="entry name" value="TAURINE-BINDING PERIPLASMIC PROTEIN"/>
    <property type="match status" value="1"/>
</dbReference>
<evidence type="ECO:0000256" key="3">
    <source>
        <dbReference type="ARBA" id="ARBA00022729"/>
    </source>
</evidence>
<evidence type="ECO:0000256" key="2">
    <source>
        <dbReference type="ARBA" id="ARBA00010742"/>
    </source>
</evidence>
<dbReference type="EMBL" id="FRCY01000008">
    <property type="protein sequence ID" value="SHN15621.1"/>
    <property type="molecule type" value="Genomic_DNA"/>
</dbReference>
<dbReference type="STRING" id="388280.SAMN04488057_108149"/>
<dbReference type="Proteomes" id="UP000184513">
    <property type="component" value="Unassembled WGS sequence"/>
</dbReference>
<dbReference type="SUPFAM" id="SSF53850">
    <property type="entry name" value="Periplasmic binding protein-like II"/>
    <property type="match status" value="1"/>
</dbReference>
<protein>
    <submittedName>
        <fullName evidence="5">ABC-type nitrate/sulfonate/bicarbonate transport system, substrate-binding protein</fullName>
    </submittedName>
</protein>
<proteinExistence type="inferred from homology"/>
<evidence type="ECO:0000256" key="1">
    <source>
        <dbReference type="ARBA" id="ARBA00004418"/>
    </source>
</evidence>
<dbReference type="Gene3D" id="3.40.190.10">
    <property type="entry name" value="Periplasmic binding protein-like II"/>
    <property type="match status" value="2"/>
</dbReference>
<dbReference type="InterPro" id="IPR054364">
    <property type="entry name" value="Ca3427-like_PBP2"/>
</dbReference>
<reference evidence="5 6" key="1">
    <citation type="submission" date="2016-11" db="EMBL/GenBank/DDBJ databases">
        <authorList>
            <person name="Jaros S."/>
            <person name="Januszkiewicz K."/>
            <person name="Wedrychowicz H."/>
        </authorList>
    </citation>
    <scope>NUCLEOTIDE SEQUENCE [LARGE SCALE GENOMIC DNA]</scope>
    <source>
        <strain evidence="5 6">CGMCC 1.6102</strain>
    </source>
</reference>
<evidence type="ECO:0000259" key="4">
    <source>
        <dbReference type="Pfam" id="PF22384"/>
    </source>
</evidence>
<comment type="similarity">
    <text evidence="2">Belongs to the bacterial solute-binding protein SsuA/TauA family.</text>
</comment>
<dbReference type="PANTHER" id="PTHR30024">
    <property type="entry name" value="ALIPHATIC SULFONATES-BINDING PROTEIN-RELATED"/>
    <property type="match status" value="1"/>
</dbReference>
<evidence type="ECO:0000313" key="6">
    <source>
        <dbReference type="Proteomes" id="UP000184513"/>
    </source>
</evidence>
<organism evidence="5 6">
    <name type="scientific">Cyclobacterium lianum</name>
    <dbReference type="NCBI Taxonomy" id="388280"/>
    <lineage>
        <taxon>Bacteria</taxon>
        <taxon>Pseudomonadati</taxon>
        <taxon>Bacteroidota</taxon>
        <taxon>Cytophagia</taxon>
        <taxon>Cytophagales</taxon>
        <taxon>Cyclobacteriaceae</taxon>
        <taxon>Cyclobacterium</taxon>
    </lineage>
</organism>
<accession>A0A1M7PF05</accession>
<sequence length="322" mass="36632">MPYFLGEKYHLAEYCGFCSRISRLRNYKISFISLFMEKITITGVPEHFNFPWQLLVEAQPFLESDVQLVWEDESRGSGAMNKALREGNTDLAIVLTESFVKDKIEGNPGRMIGFHVNSPLIWGIHVPARTDLSAVEDLKNVPFLVSRMGSGSHLMTYLLAQRKSWNTSDIDFEIIGNLDGAIQSFRKNSAKAFLWEKYTTQPLVDKGLFKRIGEIPTPWPCFVIVASEKMLRDNAVLAFQIMDALYQINRRLMNDRSAAVNQIAARYQLDPKGVEEWIAQTTWTTEEEPAAPHLLKTMEILASLKLIDKKPGAETFIAPRSR</sequence>
<name>A0A1M7PF05_9BACT</name>